<dbReference type="Proteomes" id="UP000243629">
    <property type="component" value="Unassembled WGS sequence"/>
</dbReference>
<dbReference type="OrthoDB" id="9812349at2"/>
<sequence length="69" mass="7389">MALIDCTNCGRRITDQAVSCPGCGVAMDRFGKSGLEARAESPVQSNPFGLWLVLAVAFAPFVFLWLLLG</sequence>
<evidence type="ECO:0000313" key="2">
    <source>
        <dbReference type="EMBL" id="SFM11668.1"/>
    </source>
</evidence>
<keyword evidence="1" id="KW-0472">Membrane</keyword>
<keyword evidence="1" id="KW-1133">Transmembrane helix</keyword>
<keyword evidence="3" id="KW-1185">Reference proteome</keyword>
<dbReference type="EMBL" id="FOUI01000001">
    <property type="protein sequence ID" value="SFM11668.1"/>
    <property type="molecule type" value="Genomic_DNA"/>
</dbReference>
<accession>A0A1I4N858</accession>
<evidence type="ECO:0008006" key="4">
    <source>
        <dbReference type="Google" id="ProtNLM"/>
    </source>
</evidence>
<dbReference type="STRING" id="1720063.SAMN05216217_101120"/>
<reference evidence="3" key="1">
    <citation type="submission" date="2016-10" db="EMBL/GenBank/DDBJ databases">
        <authorList>
            <person name="Varghese N."/>
            <person name="Submissions S."/>
        </authorList>
    </citation>
    <scope>NUCLEOTIDE SEQUENCE [LARGE SCALE GENOMIC DNA]</scope>
    <source>
        <strain evidence="3">DSM 24213</strain>
    </source>
</reference>
<feature type="transmembrane region" description="Helical" evidence="1">
    <location>
        <begin position="48"/>
        <end position="68"/>
    </location>
</feature>
<dbReference type="RefSeq" id="WP_143069535.1">
    <property type="nucleotide sequence ID" value="NZ_FOUI01000001.1"/>
</dbReference>
<name>A0A1I4N858_9GAMM</name>
<evidence type="ECO:0000313" key="3">
    <source>
        <dbReference type="Proteomes" id="UP000243629"/>
    </source>
</evidence>
<keyword evidence="1" id="KW-0812">Transmembrane</keyword>
<evidence type="ECO:0000256" key="1">
    <source>
        <dbReference type="SAM" id="Phobius"/>
    </source>
</evidence>
<proteinExistence type="predicted"/>
<dbReference type="AlphaFoldDB" id="A0A1I4N858"/>
<gene>
    <name evidence="2" type="ORF">SAMN05216217_101120</name>
</gene>
<protein>
    <recommendedName>
        <fullName evidence="4">Zinc-ribbon domain-containing protein</fullName>
    </recommendedName>
</protein>
<organism evidence="2 3">
    <name type="scientific">Halopseudomonas yangmingensis</name>
    <dbReference type="NCBI Taxonomy" id="1720063"/>
    <lineage>
        <taxon>Bacteria</taxon>
        <taxon>Pseudomonadati</taxon>
        <taxon>Pseudomonadota</taxon>
        <taxon>Gammaproteobacteria</taxon>
        <taxon>Pseudomonadales</taxon>
        <taxon>Pseudomonadaceae</taxon>
        <taxon>Halopseudomonas</taxon>
    </lineage>
</organism>